<feature type="domain" description="UvrD-like helicase C-terminal" evidence="12">
    <location>
        <begin position="353"/>
        <end position="630"/>
    </location>
</feature>
<dbReference type="EMBL" id="UINC01034323">
    <property type="protein sequence ID" value="SVB24987.1"/>
    <property type="molecule type" value="Genomic_DNA"/>
</dbReference>
<dbReference type="EC" id="5.6.2.4" evidence="9"/>
<evidence type="ECO:0000256" key="5">
    <source>
        <dbReference type="ARBA" id="ARBA00022840"/>
    </source>
</evidence>
<comment type="catalytic activity">
    <reaction evidence="10">
        <text>ATP + H2O = ADP + phosphate + H(+)</text>
        <dbReference type="Rhea" id="RHEA:13065"/>
        <dbReference type="ChEBI" id="CHEBI:15377"/>
        <dbReference type="ChEBI" id="CHEBI:15378"/>
        <dbReference type="ChEBI" id="CHEBI:30616"/>
        <dbReference type="ChEBI" id="CHEBI:43474"/>
        <dbReference type="ChEBI" id="CHEBI:456216"/>
        <dbReference type="EC" id="5.6.2.4"/>
    </reaction>
</comment>
<sequence length="630" mass="72430">MNSKVKIFNKKILEFRRNIFYQITVFLTLPVPYSNGKFKASSRQDEAITHPPSPLMIIAGAGTGKTSTLLHRIRHLIVSNSIKANHVLLLTFTDKATAEAKQTILEILGDKANSIFIGTFHSFCHSIIRRYGPKSRVNDVLWQESDILFYLINHFNDMDFIQSRVFSENPVKAIRESFIPFFGRVSDELLSPKELESKLKDIENSQDWFLNNFPGIHPQNTQFNDVGYQLQDLVNAFTFFQKAKRNLNALDFGDMILDCYEILKNDVSVLQKVRSEFKHIFIDEYQDNNYALNKIVNLITKKDPSITVVGDEDQCIYSFRGANYYNIADFRNRYNSHREYAEIALIENRRSTQNILDLANAVISHNPDRTPKRLKCLPDEIKSGPKPLWIQANKEETLDRLPELIHMLVNNQETLYGDIAVICRGWGNVTAAADAMQKSGIPVDIHIEKFFDVPIVKDVLAWGHLILKDEKADISLFRILREQLSEEWTTKFFQSVDKTTIKQKLDHLKKLKTDSRGIAFVLESISTLNESLDKTLKADEMVWKILTVLKSSSLIVAMRNQYRYKHRLNLTNAGEILNLSEEFVNKDPEGDLSKWLKFMDAMALSNNINAAQPELESENFAVQVMTIHQS</sequence>
<dbReference type="PROSITE" id="PS51198">
    <property type="entry name" value="UVRD_HELICASE_ATP_BIND"/>
    <property type="match status" value="1"/>
</dbReference>
<dbReference type="GO" id="GO:0003677">
    <property type="term" value="F:DNA binding"/>
    <property type="evidence" value="ECO:0007669"/>
    <property type="project" value="UniProtKB-KW"/>
</dbReference>
<dbReference type="InterPro" id="IPR000212">
    <property type="entry name" value="DNA_helicase_UvrD/REP"/>
</dbReference>
<dbReference type="AlphaFoldDB" id="A0A382CI38"/>
<evidence type="ECO:0000256" key="7">
    <source>
        <dbReference type="ARBA" id="ARBA00023235"/>
    </source>
</evidence>
<dbReference type="Gene3D" id="1.10.10.160">
    <property type="match status" value="1"/>
</dbReference>
<dbReference type="SUPFAM" id="SSF52540">
    <property type="entry name" value="P-loop containing nucleoside triphosphate hydrolases"/>
    <property type="match status" value="1"/>
</dbReference>
<dbReference type="InterPro" id="IPR027417">
    <property type="entry name" value="P-loop_NTPase"/>
</dbReference>
<comment type="catalytic activity">
    <reaction evidence="8">
        <text>Couples ATP hydrolysis with the unwinding of duplex DNA by translocating in the 3'-5' direction.</text>
        <dbReference type="EC" id="5.6.2.4"/>
    </reaction>
</comment>
<feature type="domain" description="UvrD-like helicase ATP-binding" evidence="11">
    <location>
        <begin position="38"/>
        <end position="352"/>
    </location>
</feature>
<evidence type="ECO:0000313" key="13">
    <source>
        <dbReference type="EMBL" id="SVB24987.1"/>
    </source>
</evidence>
<evidence type="ECO:0000256" key="8">
    <source>
        <dbReference type="ARBA" id="ARBA00034617"/>
    </source>
</evidence>
<dbReference type="InterPro" id="IPR013986">
    <property type="entry name" value="DExx_box_DNA_helicase_dom_sf"/>
</dbReference>
<evidence type="ECO:0000259" key="11">
    <source>
        <dbReference type="PROSITE" id="PS51198"/>
    </source>
</evidence>
<evidence type="ECO:0000256" key="2">
    <source>
        <dbReference type="ARBA" id="ARBA00022741"/>
    </source>
</evidence>
<dbReference type="GO" id="GO:0000725">
    <property type="term" value="P:recombinational repair"/>
    <property type="evidence" value="ECO:0007669"/>
    <property type="project" value="TreeGrafter"/>
</dbReference>
<organism evidence="13">
    <name type="scientific">marine metagenome</name>
    <dbReference type="NCBI Taxonomy" id="408172"/>
    <lineage>
        <taxon>unclassified sequences</taxon>
        <taxon>metagenomes</taxon>
        <taxon>ecological metagenomes</taxon>
    </lineage>
</organism>
<dbReference type="InterPro" id="IPR014017">
    <property type="entry name" value="DNA_helicase_UvrD-like_C"/>
</dbReference>
<accession>A0A382CI38</accession>
<name>A0A382CI38_9ZZZZ</name>
<dbReference type="CDD" id="cd17932">
    <property type="entry name" value="DEXQc_UvrD"/>
    <property type="match status" value="1"/>
</dbReference>
<keyword evidence="3" id="KW-0378">Hydrolase</keyword>
<dbReference type="GO" id="GO:0016787">
    <property type="term" value="F:hydrolase activity"/>
    <property type="evidence" value="ECO:0007669"/>
    <property type="project" value="UniProtKB-KW"/>
</dbReference>
<dbReference type="PANTHER" id="PTHR11070:SF2">
    <property type="entry name" value="ATP-DEPENDENT DNA HELICASE SRS2"/>
    <property type="match status" value="1"/>
</dbReference>
<dbReference type="PANTHER" id="PTHR11070">
    <property type="entry name" value="UVRD / RECB / PCRA DNA HELICASE FAMILY MEMBER"/>
    <property type="match status" value="1"/>
</dbReference>
<dbReference type="Pfam" id="PF00580">
    <property type="entry name" value="UvrD-helicase"/>
    <property type="match status" value="1"/>
</dbReference>
<evidence type="ECO:0000256" key="9">
    <source>
        <dbReference type="ARBA" id="ARBA00034808"/>
    </source>
</evidence>
<keyword evidence="6" id="KW-0238">DNA-binding</keyword>
<dbReference type="InterPro" id="IPR014016">
    <property type="entry name" value="UvrD-like_ATP-bd"/>
</dbReference>
<comment type="similarity">
    <text evidence="1">Belongs to the helicase family. UvrD subfamily.</text>
</comment>
<keyword evidence="4" id="KW-0347">Helicase</keyword>
<dbReference type="PROSITE" id="PS51217">
    <property type="entry name" value="UVRD_HELICASE_CTER"/>
    <property type="match status" value="1"/>
</dbReference>
<dbReference type="Gene3D" id="1.10.486.10">
    <property type="entry name" value="PCRA, domain 4"/>
    <property type="match status" value="1"/>
</dbReference>
<proteinExistence type="inferred from homology"/>
<gene>
    <name evidence="13" type="ORF">METZ01_LOCUS177841</name>
</gene>
<dbReference type="GO" id="GO:0005524">
    <property type="term" value="F:ATP binding"/>
    <property type="evidence" value="ECO:0007669"/>
    <property type="project" value="UniProtKB-KW"/>
</dbReference>
<reference evidence="13" key="1">
    <citation type="submission" date="2018-05" db="EMBL/GenBank/DDBJ databases">
        <authorList>
            <person name="Lanie J.A."/>
            <person name="Ng W.-L."/>
            <person name="Kazmierczak K.M."/>
            <person name="Andrzejewski T.M."/>
            <person name="Davidsen T.M."/>
            <person name="Wayne K.J."/>
            <person name="Tettelin H."/>
            <person name="Glass J.I."/>
            <person name="Rusch D."/>
            <person name="Podicherti R."/>
            <person name="Tsui H.-C.T."/>
            <person name="Winkler M.E."/>
        </authorList>
    </citation>
    <scope>NUCLEOTIDE SEQUENCE</scope>
</reference>
<dbReference type="GO" id="GO:0043138">
    <property type="term" value="F:3'-5' DNA helicase activity"/>
    <property type="evidence" value="ECO:0007669"/>
    <property type="project" value="UniProtKB-EC"/>
</dbReference>
<dbReference type="Pfam" id="PF13361">
    <property type="entry name" value="UvrD_C"/>
    <property type="match status" value="1"/>
</dbReference>
<keyword evidence="5" id="KW-0067">ATP-binding</keyword>
<evidence type="ECO:0000256" key="4">
    <source>
        <dbReference type="ARBA" id="ARBA00022806"/>
    </source>
</evidence>
<protein>
    <recommendedName>
        <fullName evidence="9">DNA 3'-5' helicase</fullName>
        <ecNumber evidence="9">5.6.2.4</ecNumber>
    </recommendedName>
</protein>
<dbReference type="Gene3D" id="3.40.50.300">
    <property type="entry name" value="P-loop containing nucleotide triphosphate hydrolases"/>
    <property type="match status" value="2"/>
</dbReference>
<evidence type="ECO:0000256" key="3">
    <source>
        <dbReference type="ARBA" id="ARBA00022801"/>
    </source>
</evidence>
<keyword evidence="2" id="KW-0547">Nucleotide-binding</keyword>
<evidence type="ECO:0000256" key="10">
    <source>
        <dbReference type="ARBA" id="ARBA00048988"/>
    </source>
</evidence>
<feature type="non-terminal residue" evidence="13">
    <location>
        <position position="630"/>
    </location>
</feature>
<evidence type="ECO:0000256" key="6">
    <source>
        <dbReference type="ARBA" id="ARBA00023125"/>
    </source>
</evidence>
<evidence type="ECO:0000259" key="12">
    <source>
        <dbReference type="PROSITE" id="PS51217"/>
    </source>
</evidence>
<keyword evidence="7" id="KW-0413">Isomerase</keyword>
<evidence type="ECO:0000256" key="1">
    <source>
        <dbReference type="ARBA" id="ARBA00009922"/>
    </source>
</evidence>